<reference evidence="3 4" key="1">
    <citation type="submission" date="2013-11" db="EMBL/GenBank/DDBJ databases">
        <title>The Damaraland mole rat (Fukomys damarensis) genome and evolution of African mole rats.</title>
        <authorList>
            <person name="Gladyshev V.N."/>
            <person name="Fang X."/>
        </authorList>
    </citation>
    <scope>NUCLEOTIDE SEQUENCE [LARGE SCALE GENOMIC DNA]</scope>
    <source>
        <tissue evidence="3">Liver</tissue>
    </source>
</reference>
<evidence type="ECO:0000256" key="1">
    <source>
        <dbReference type="ARBA" id="ARBA00010932"/>
    </source>
</evidence>
<proteinExistence type="inferred from homology"/>
<dbReference type="EMBL" id="KN120813">
    <property type="protein sequence ID" value="KFO37513.1"/>
    <property type="molecule type" value="Genomic_DNA"/>
</dbReference>
<protein>
    <submittedName>
        <fullName evidence="3">Speedy protein B</fullName>
    </submittedName>
</protein>
<sequence>MATGEPSSQSKDQSPPPISPGYALEVVIVDDEIPGQSGLWEVPSLLPWACVQKRRRDWSSVSEDEVQEDPLEVSDRVPGVAAPNIMHQRPNWKKQRDSSSCSELEAEVEQNYLANDMEGDSQLQKLDMFFFLYRKNLAQIPKFQKLHYEFLCCMGWNLRVTQEECEEIQAYDPGLWVWRRDRKIIQGTLEL</sequence>
<evidence type="ECO:0000313" key="3">
    <source>
        <dbReference type="EMBL" id="KFO37513.1"/>
    </source>
</evidence>
<feature type="compositionally biased region" description="Low complexity" evidence="2">
    <location>
        <begin position="1"/>
        <end position="13"/>
    </location>
</feature>
<keyword evidence="4" id="KW-1185">Reference proteome</keyword>
<dbReference type="Pfam" id="PF11357">
    <property type="entry name" value="Spy1"/>
    <property type="match status" value="1"/>
</dbReference>
<comment type="similarity">
    <text evidence="1">Belongs to the Speedy/Ringo family.</text>
</comment>
<dbReference type="PANTHER" id="PTHR31156">
    <property type="entry name" value="WBSCR19-LIKE PROTEIN"/>
    <property type="match status" value="1"/>
</dbReference>
<dbReference type="InterPro" id="IPR020984">
    <property type="entry name" value="Speedy"/>
</dbReference>
<name>A0A091E466_FUKDA</name>
<accession>A0A091E466</accession>
<evidence type="ECO:0000256" key="2">
    <source>
        <dbReference type="SAM" id="MobiDB-lite"/>
    </source>
</evidence>
<evidence type="ECO:0000313" key="4">
    <source>
        <dbReference type="Proteomes" id="UP000028990"/>
    </source>
</evidence>
<dbReference type="InterPro" id="IPR057742">
    <property type="entry name" value="Speedy_E"/>
</dbReference>
<dbReference type="AlphaFoldDB" id="A0A091E466"/>
<gene>
    <name evidence="3" type="ORF">H920_01077</name>
</gene>
<dbReference type="GO" id="GO:0019901">
    <property type="term" value="F:protein kinase binding"/>
    <property type="evidence" value="ECO:0007669"/>
    <property type="project" value="InterPro"/>
</dbReference>
<organism evidence="3 4">
    <name type="scientific">Fukomys damarensis</name>
    <name type="common">Damaraland mole rat</name>
    <name type="synonym">Cryptomys damarensis</name>
    <dbReference type="NCBI Taxonomy" id="885580"/>
    <lineage>
        <taxon>Eukaryota</taxon>
        <taxon>Metazoa</taxon>
        <taxon>Chordata</taxon>
        <taxon>Craniata</taxon>
        <taxon>Vertebrata</taxon>
        <taxon>Euteleostomi</taxon>
        <taxon>Mammalia</taxon>
        <taxon>Eutheria</taxon>
        <taxon>Euarchontoglires</taxon>
        <taxon>Glires</taxon>
        <taxon>Rodentia</taxon>
        <taxon>Hystricomorpha</taxon>
        <taxon>Bathyergidae</taxon>
        <taxon>Fukomys</taxon>
    </lineage>
</organism>
<feature type="region of interest" description="Disordered" evidence="2">
    <location>
        <begin position="1"/>
        <end position="21"/>
    </location>
</feature>
<dbReference type="Proteomes" id="UP000028990">
    <property type="component" value="Unassembled WGS sequence"/>
</dbReference>